<dbReference type="GO" id="GO:0046872">
    <property type="term" value="F:metal ion binding"/>
    <property type="evidence" value="ECO:0007669"/>
    <property type="project" value="UniProtKB-KW"/>
</dbReference>
<dbReference type="PANTHER" id="PTHR11845">
    <property type="entry name" value="5'-DEOXYNUCLEOTIDASE HDDC2"/>
    <property type="match status" value="1"/>
</dbReference>
<proteinExistence type="predicted"/>
<reference evidence="4 5" key="1">
    <citation type="journal article" date="2024" name="Nat. Commun.">
        <title>Phylogenomics reveals the evolutionary origins of lichenization in chlorophyte algae.</title>
        <authorList>
            <person name="Puginier C."/>
            <person name="Libourel C."/>
            <person name="Otte J."/>
            <person name="Skaloud P."/>
            <person name="Haon M."/>
            <person name="Grisel S."/>
            <person name="Petersen M."/>
            <person name="Berrin J.G."/>
            <person name="Delaux P.M."/>
            <person name="Dal Grande F."/>
            <person name="Keller J."/>
        </authorList>
    </citation>
    <scope>NUCLEOTIDE SEQUENCE [LARGE SCALE GENOMIC DNA]</scope>
    <source>
        <strain evidence="4 5">SAG 2036</strain>
    </source>
</reference>
<dbReference type="FunFam" id="1.10.3210.10:FF:000016">
    <property type="entry name" value="HD domain-containing protein 2"/>
    <property type="match status" value="1"/>
</dbReference>
<keyword evidence="5" id="KW-1185">Reference proteome</keyword>
<evidence type="ECO:0000259" key="3">
    <source>
        <dbReference type="Pfam" id="PF13023"/>
    </source>
</evidence>
<evidence type="ECO:0000313" key="4">
    <source>
        <dbReference type="EMBL" id="KAK9801950.1"/>
    </source>
</evidence>
<organism evidence="4 5">
    <name type="scientific">Symbiochloris irregularis</name>
    <dbReference type="NCBI Taxonomy" id="706552"/>
    <lineage>
        <taxon>Eukaryota</taxon>
        <taxon>Viridiplantae</taxon>
        <taxon>Chlorophyta</taxon>
        <taxon>core chlorophytes</taxon>
        <taxon>Trebouxiophyceae</taxon>
        <taxon>Trebouxiales</taxon>
        <taxon>Trebouxiaceae</taxon>
        <taxon>Symbiochloris</taxon>
    </lineage>
</organism>
<dbReference type="GO" id="GO:0005737">
    <property type="term" value="C:cytoplasm"/>
    <property type="evidence" value="ECO:0007669"/>
    <property type="project" value="TreeGrafter"/>
</dbReference>
<dbReference type="Pfam" id="PF13023">
    <property type="entry name" value="HD_3"/>
    <property type="match status" value="1"/>
</dbReference>
<evidence type="ECO:0000256" key="2">
    <source>
        <dbReference type="ARBA" id="ARBA00022801"/>
    </source>
</evidence>
<dbReference type="SUPFAM" id="SSF109604">
    <property type="entry name" value="HD-domain/PDEase-like"/>
    <property type="match status" value="1"/>
</dbReference>
<dbReference type="PANTHER" id="PTHR11845:SF13">
    <property type="entry name" value="5'-DEOXYNUCLEOTIDASE HDDC2"/>
    <property type="match status" value="1"/>
</dbReference>
<dbReference type="InterPro" id="IPR039356">
    <property type="entry name" value="YfbR/HDDC2"/>
</dbReference>
<dbReference type="Gene3D" id="1.10.3210.10">
    <property type="entry name" value="Hypothetical protein af1432"/>
    <property type="match status" value="1"/>
</dbReference>
<keyword evidence="2" id="KW-0378">Hydrolase</keyword>
<evidence type="ECO:0000256" key="1">
    <source>
        <dbReference type="ARBA" id="ARBA00022723"/>
    </source>
</evidence>
<gene>
    <name evidence="4" type="ORF">WJX73_009920</name>
</gene>
<sequence length="192" mass="21306">MPATGTAKESVKFLALLQNLKTSRRAGWVQKGLPDCESIADHMYRMAAMALIADEPGVDMTRCLQLAVVHDMAEAIVGDITPRDGISKPEKCRMETEAINDMQGMLGGAAGKRIRDLWQEYEDGATPEAKLVKDFDKAEMILQASEYEAISDIDLGEFFDSTEGKFQTQTGKEWAQEIRDCRKQQSKALNGK</sequence>
<protein>
    <recommendedName>
        <fullName evidence="3">HD domain-containing protein</fullName>
    </recommendedName>
</protein>
<dbReference type="Proteomes" id="UP001465755">
    <property type="component" value="Unassembled WGS sequence"/>
</dbReference>
<dbReference type="EMBL" id="JALJOQ010000074">
    <property type="protein sequence ID" value="KAK9801950.1"/>
    <property type="molecule type" value="Genomic_DNA"/>
</dbReference>
<accession>A0AAW1P161</accession>
<name>A0AAW1P161_9CHLO</name>
<evidence type="ECO:0000313" key="5">
    <source>
        <dbReference type="Proteomes" id="UP001465755"/>
    </source>
</evidence>
<dbReference type="AlphaFoldDB" id="A0AAW1P161"/>
<comment type="caution">
    <text evidence="4">The sequence shown here is derived from an EMBL/GenBank/DDBJ whole genome shotgun (WGS) entry which is preliminary data.</text>
</comment>
<keyword evidence="1" id="KW-0479">Metal-binding</keyword>
<feature type="domain" description="HD" evidence="3">
    <location>
        <begin position="18"/>
        <end position="173"/>
    </location>
</feature>
<dbReference type="GO" id="GO:0002953">
    <property type="term" value="F:5'-deoxynucleotidase activity"/>
    <property type="evidence" value="ECO:0007669"/>
    <property type="project" value="InterPro"/>
</dbReference>
<dbReference type="InterPro" id="IPR006674">
    <property type="entry name" value="HD_domain"/>
</dbReference>